<dbReference type="Proteomes" id="UP000824469">
    <property type="component" value="Unassembled WGS sequence"/>
</dbReference>
<evidence type="ECO:0000256" key="1">
    <source>
        <dbReference type="ARBA" id="ARBA00010240"/>
    </source>
</evidence>
<evidence type="ECO:0000256" key="3">
    <source>
        <dbReference type="ARBA" id="ARBA00022963"/>
    </source>
</evidence>
<evidence type="ECO:0000256" key="2">
    <source>
        <dbReference type="ARBA" id="ARBA00022801"/>
    </source>
</evidence>
<dbReference type="OMA" id="GSSMEQC"/>
<keyword evidence="2" id="KW-0378">Hydrolase</keyword>
<dbReference type="GO" id="GO:0016042">
    <property type="term" value="P:lipid catabolic process"/>
    <property type="evidence" value="ECO:0007669"/>
    <property type="project" value="UniProtKB-KW"/>
</dbReference>
<organism evidence="4 5">
    <name type="scientific">Taxus chinensis</name>
    <name type="common">Chinese yew</name>
    <name type="synonym">Taxus wallichiana var. chinensis</name>
    <dbReference type="NCBI Taxonomy" id="29808"/>
    <lineage>
        <taxon>Eukaryota</taxon>
        <taxon>Viridiplantae</taxon>
        <taxon>Streptophyta</taxon>
        <taxon>Embryophyta</taxon>
        <taxon>Tracheophyta</taxon>
        <taxon>Spermatophyta</taxon>
        <taxon>Pinopsida</taxon>
        <taxon>Pinidae</taxon>
        <taxon>Conifers II</taxon>
        <taxon>Cupressales</taxon>
        <taxon>Taxaceae</taxon>
        <taxon>Taxus</taxon>
    </lineage>
</organism>
<evidence type="ECO:0000313" key="5">
    <source>
        <dbReference type="Proteomes" id="UP000824469"/>
    </source>
</evidence>
<comment type="similarity">
    <text evidence="1">Belongs to the patatin family.</text>
</comment>
<name>A0AA38CB86_TAXCH</name>
<dbReference type="PANTHER" id="PTHR32241:SF3">
    <property type="entry name" value="PATATIN-LIKE PROTEIN 6"/>
    <property type="match status" value="1"/>
</dbReference>
<protein>
    <submittedName>
        <fullName evidence="4">Uncharacterized protein</fullName>
    </submittedName>
</protein>
<feature type="non-terminal residue" evidence="4">
    <location>
        <position position="75"/>
    </location>
</feature>
<sequence length="75" mass="8468">MGLPNKSVPEMDDPSPSNVKNLLEISEKMLSEKSMESVPFGGKRLLSETNAQHLEWFAEQLVAEHRARSTRKMPT</sequence>
<gene>
    <name evidence="4" type="ORF">KI387_040538</name>
</gene>
<dbReference type="Gene3D" id="3.40.1090.10">
    <property type="entry name" value="Cytosolic phospholipase A2 catalytic domain"/>
    <property type="match status" value="1"/>
</dbReference>
<reference evidence="4 5" key="1">
    <citation type="journal article" date="2021" name="Nat. Plants">
        <title>The Taxus genome provides insights into paclitaxel biosynthesis.</title>
        <authorList>
            <person name="Xiong X."/>
            <person name="Gou J."/>
            <person name="Liao Q."/>
            <person name="Li Y."/>
            <person name="Zhou Q."/>
            <person name="Bi G."/>
            <person name="Li C."/>
            <person name="Du R."/>
            <person name="Wang X."/>
            <person name="Sun T."/>
            <person name="Guo L."/>
            <person name="Liang H."/>
            <person name="Lu P."/>
            <person name="Wu Y."/>
            <person name="Zhang Z."/>
            <person name="Ro D.K."/>
            <person name="Shang Y."/>
            <person name="Huang S."/>
            <person name="Yan J."/>
        </authorList>
    </citation>
    <scope>NUCLEOTIDE SEQUENCE [LARGE SCALE GENOMIC DNA]</scope>
    <source>
        <strain evidence="4">Ta-2019</strain>
    </source>
</reference>
<keyword evidence="3" id="KW-0443">Lipid metabolism</keyword>
<evidence type="ECO:0000313" key="4">
    <source>
        <dbReference type="EMBL" id="KAH9294259.1"/>
    </source>
</evidence>
<proteinExistence type="inferred from homology"/>
<comment type="caution">
    <text evidence="4">The sequence shown here is derived from an EMBL/GenBank/DDBJ whole genome shotgun (WGS) entry which is preliminary data.</text>
</comment>
<dbReference type="EMBL" id="JAHRHJ020000262">
    <property type="protein sequence ID" value="KAH9294259.1"/>
    <property type="molecule type" value="Genomic_DNA"/>
</dbReference>
<accession>A0AA38CB86</accession>
<dbReference type="AlphaFoldDB" id="A0AA38CB86"/>
<keyword evidence="3" id="KW-0442">Lipid degradation</keyword>
<dbReference type="PANTHER" id="PTHR32241">
    <property type="entry name" value="PATATIN-LIKE PROTEIN 6"/>
    <property type="match status" value="1"/>
</dbReference>
<keyword evidence="5" id="KW-1185">Reference proteome</keyword>
<dbReference type="GO" id="GO:0016787">
    <property type="term" value="F:hydrolase activity"/>
    <property type="evidence" value="ECO:0007669"/>
    <property type="project" value="UniProtKB-KW"/>
</dbReference>